<dbReference type="Pfam" id="PF00589">
    <property type="entry name" value="Phage_integrase"/>
    <property type="match status" value="1"/>
</dbReference>
<reference evidence="1" key="2">
    <citation type="journal article" date="2019" name="IMA Fungus">
        <title>Genome sequencing and comparison of five Tilletia species to identify candidate genes for the detection of regulated species infecting wheat.</title>
        <authorList>
            <person name="Nguyen H.D.T."/>
            <person name="Sultana T."/>
            <person name="Kesanakurti P."/>
            <person name="Hambleton S."/>
        </authorList>
    </citation>
    <scope>NUCLEOTIDE SEQUENCE</scope>
    <source>
        <strain evidence="1">DAOMC 238032</strain>
    </source>
</reference>
<dbReference type="GO" id="GO:0015074">
    <property type="term" value="P:DNA integration"/>
    <property type="evidence" value="ECO:0007669"/>
    <property type="project" value="InterPro"/>
</dbReference>
<dbReference type="Gene3D" id="1.10.443.10">
    <property type="entry name" value="Intergrase catalytic core"/>
    <property type="match status" value="1"/>
</dbReference>
<accession>A0A177U5K4</accession>
<protein>
    <submittedName>
        <fullName evidence="1">Uncharacterized protein</fullName>
    </submittedName>
</protein>
<dbReference type="PANTHER" id="PTHR30349:SF82">
    <property type="entry name" value="INTEGRASE_RECOMBINASE YOEC-RELATED"/>
    <property type="match status" value="1"/>
</dbReference>
<dbReference type="GO" id="GO:0006310">
    <property type="term" value="P:DNA recombination"/>
    <property type="evidence" value="ECO:0007669"/>
    <property type="project" value="InterPro"/>
</dbReference>
<name>A0A177U5K4_9BASI</name>
<proteinExistence type="predicted"/>
<dbReference type="PANTHER" id="PTHR30349">
    <property type="entry name" value="PHAGE INTEGRASE-RELATED"/>
    <property type="match status" value="1"/>
</dbReference>
<dbReference type="InterPro" id="IPR013762">
    <property type="entry name" value="Integrase-like_cat_sf"/>
</dbReference>
<evidence type="ECO:0000313" key="1">
    <source>
        <dbReference type="EMBL" id="KAE8256833.1"/>
    </source>
</evidence>
<organism evidence="1 2">
    <name type="scientific">Tilletia caries</name>
    <name type="common">wheat bunt fungus</name>
    <dbReference type="NCBI Taxonomy" id="13290"/>
    <lineage>
        <taxon>Eukaryota</taxon>
        <taxon>Fungi</taxon>
        <taxon>Dikarya</taxon>
        <taxon>Basidiomycota</taxon>
        <taxon>Ustilaginomycotina</taxon>
        <taxon>Exobasidiomycetes</taxon>
        <taxon>Tilletiales</taxon>
        <taxon>Tilletiaceae</taxon>
        <taxon>Tilletia</taxon>
    </lineage>
</organism>
<comment type="caution">
    <text evidence="1">The sequence shown here is derived from an EMBL/GenBank/DDBJ whole genome shotgun (WGS) entry which is preliminary data.</text>
</comment>
<sequence>MNIVEAVKTLSDAEVISRKLIKNARGSTLYSDIWRFGINTALRISDLLSLTFDDVSGNKLTIKEGKTGKTRSIDLNSGAKAIIEARRKANPHHTYLFEVESNRAKGKPVSRISVANAFKAVGDEMSIQLGTHSMRKTRGWLMHSAGESIEMICKVLNHSSPAVTMAYIGLTQAEIDATYHEFVF</sequence>
<dbReference type="GO" id="GO:0003677">
    <property type="term" value="F:DNA binding"/>
    <property type="evidence" value="ECO:0007669"/>
    <property type="project" value="InterPro"/>
</dbReference>
<gene>
    <name evidence="1" type="ORF">A4X03_0g5010</name>
</gene>
<dbReference type="PROSITE" id="PS51898">
    <property type="entry name" value="TYR_RECOMBINASE"/>
    <property type="match status" value="1"/>
</dbReference>
<dbReference type="InterPro" id="IPR011010">
    <property type="entry name" value="DNA_brk_join_enz"/>
</dbReference>
<dbReference type="InterPro" id="IPR002104">
    <property type="entry name" value="Integrase_catalytic"/>
</dbReference>
<dbReference type="SUPFAM" id="SSF56349">
    <property type="entry name" value="DNA breaking-rejoining enzymes"/>
    <property type="match status" value="1"/>
</dbReference>
<reference evidence="1" key="1">
    <citation type="submission" date="2016-04" db="EMBL/GenBank/DDBJ databases">
        <authorList>
            <person name="Nguyen H.D."/>
            <person name="Kesanakurti P."/>
            <person name="Cullis J."/>
            <person name="Levesque C.A."/>
            <person name="Hambleton S."/>
        </authorList>
    </citation>
    <scope>NUCLEOTIDE SEQUENCE</scope>
    <source>
        <strain evidence="1">DAOMC 238032</strain>
    </source>
</reference>
<dbReference type="AlphaFoldDB" id="A0A177U5K4"/>
<dbReference type="Proteomes" id="UP000077671">
    <property type="component" value="Unassembled WGS sequence"/>
</dbReference>
<evidence type="ECO:0000313" key="2">
    <source>
        <dbReference type="Proteomes" id="UP000077671"/>
    </source>
</evidence>
<dbReference type="InterPro" id="IPR050090">
    <property type="entry name" value="Tyrosine_recombinase_XerCD"/>
</dbReference>
<dbReference type="EMBL" id="LWDD02000743">
    <property type="protein sequence ID" value="KAE8256833.1"/>
    <property type="molecule type" value="Genomic_DNA"/>
</dbReference>